<evidence type="ECO:0000313" key="2">
    <source>
        <dbReference type="Proteomes" id="UP000663836"/>
    </source>
</evidence>
<sequence>TKGMSDKFQSSSIGYRLFCSNCSTPLALLPVDQATIEITISNLDQS</sequence>
<proteinExistence type="predicted"/>
<feature type="non-terminal residue" evidence="1">
    <location>
        <position position="1"/>
    </location>
</feature>
<comment type="caution">
    <text evidence="1">The sequence shown here is derived from an EMBL/GenBank/DDBJ whole genome shotgun (WGS) entry which is preliminary data.</text>
</comment>
<evidence type="ECO:0000313" key="1">
    <source>
        <dbReference type="EMBL" id="CAF4170991.1"/>
    </source>
</evidence>
<dbReference type="Proteomes" id="UP000663836">
    <property type="component" value="Unassembled WGS sequence"/>
</dbReference>
<accession>A0A819ZHF2</accession>
<gene>
    <name evidence="1" type="ORF">JBS370_LOCUS35006</name>
</gene>
<reference evidence="1" key="1">
    <citation type="submission" date="2021-02" db="EMBL/GenBank/DDBJ databases">
        <authorList>
            <person name="Nowell W R."/>
        </authorList>
    </citation>
    <scope>NUCLEOTIDE SEQUENCE</scope>
</reference>
<organism evidence="1 2">
    <name type="scientific">Rotaria sordida</name>
    <dbReference type="NCBI Taxonomy" id="392033"/>
    <lineage>
        <taxon>Eukaryota</taxon>
        <taxon>Metazoa</taxon>
        <taxon>Spiralia</taxon>
        <taxon>Gnathifera</taxon>
        <taxon>Rotifera</taxon>
        <taxon>Eurotatoria</taxon>
        <taxon>Bdelloidea</taxon>
        <taxon>Philodinida</taxon>
        <taxon>Philodinidae</taxon>
        <taxon>Rotaria</taxon>
    </lineage>
</organism>
<evidence type="ECO:0008006" key="3">
    <source>
        <dbReference type="Google" id="ProtNLM"/>
    </source>
</evidence>
<dbReference type="AlphaFoldDB" id="A0A819ZHF2"/>
<dbReference type="EMBL" id="CAJOBD010011686">
    <property type="protein sequence ID" value="CAF4170991.1"/>
    <property type="molecule type" value="Genomic_DNA"/>
</dbReference>
<name>A0A819ZHF2_9BILA</name>
<protein>
    <recommendedName>
        <fullName evidence="3">CENP-V/GFA domain-containing protein</fullName>
    </recommendedName>
</protein>